<dbReference type="PANTHER" id="PTHR36844">
    <property type="entry name" value="PROTEASE PRSW"/>
    <property type="match status" value="1"/>
</dbReference>
<name>A0ABT0RPQ7_9SPHN</name>
<feature type="transmembrane region" description="Helical" evidence="1">
    <location>
        <begin position="6"/>
        <end position="26"/>
    </location>
</feature>
<feature type="transmembrane region" description="Helical" evidence="1">
    <location>
        <begin position="165"/>
        <end position="186"/>
    </location>
</feature>
<feature type="transmembrane region" description="Helical" evidence="1">
    <location>
        <begin position="99"/>
        <end position="120"/>
    </location>
</feature>
<organism evidence="2 3">
    <name type="scientific">Sphingomonas alba</name>
    <dbReference type="NCBI Taxonomy" id="2908208"/>
    <lineage>
        <taxon>Bacteria</taxon>
        <taxon>Pseudomonadati</taxon>
        <taxon>Pseudomonadota</taxon>
        <taxon>Alphaproteobacteria</taxon>
        <taxon>Sphingomonadales</taxon>
        <taxon>Sphingomonadaceae</taxon>
        <taxon>Sphingomonas</taxon>
    </lineage>
</organism>
<feature type="transmembrane region" description="Helical" evidence="1">
    <location>
        <begin position="74"/>
        <end position="92"/>
    </location>
</feature>
<dbReference type="InterPro" id="IPR026898">
    <property type="entry name" value="PrsW"/>
</dbReference>
<reference evidence="2" key="1">
    <citation type="submission" date="2022-05" db="EMBL/GenBank/DDBJ databases">
        <authorList>
            <person name="Jo J.-H."/>
            <person name="Im W.-T."/>
        </authorList>
    </citation>
    <scope>NUCLEOTIDE SEQUENCE</scope>
    <source>
        <strain evidence="2">SE158</strain>
    </source>
</reference>
<sequence>MNLFQFVDWSVALLPVLVMLILFVWLDVFKLMTVWETLGLLGLGMLTAVVTYPISGTFLDALPLGFSNYSRFVAPWIEELVKGLAIVGLFWFNRIGYKLDAVISGFAIGAGFSVVENIIYLMRFPELSANVWMVRGLGTAVMHGTTCAVLAATAHEFAERETRAAVADFDFSLLWFVPGYLIAVAIHTAFNQFPERPLIAMVGILAVAPFVMMAIFRFGAVEAQQWLNEEREETRAALAAWEAGKYPDDESGKKIAALIKRSDAQTGARMREYCQLLTWILLQAEDTLHDQADDTEKLHVEGRQAFIRLDKLRSELGRTNVATLKALLPFSRNDYWEISELKERIGG</sequence>
<keyword evidence="2" id="KW-0645">Protease</keyword>
<dbReference type="PANTHER" id="PTHR36844:SF1">
    <property type="entry name" value="PROTEASE PRSW"/>
    <property type="match status" value="1"/>
</dbReference>
<evidence type="ECO:0000256" key="1">
    <source>
        <dbReference type="SAM" id="Phobius"/>
    </source>
</evidence>
<dbReference type="Proteomes" id="UP001165363">
    <property type="component" value="Unassembled WGS sequence"/>
</dbReference>
<keyword evidence="1" id="KW-0472">Membrane</keyword>
<dbReference type="GO" id="GO:0008237">
    <property type="term" value="F:metallopeptidase activity"/>
    <property type="evidence" value="ECO:0007669"/>
    <property type="project" value="UniProtKB-KW"/>
</dbReference>
<keyword evidence="2" id="KW-0482">Metalloprotease</keyword>
<gene>
    <name evidence="2" type="ORF">LZ536_12140</name>
</gene>
<protein>
    <submittedName>
        <fullName evidence="2">PrsW family intramembrane metalloprotease</fullName>
    </submittedName>
</protein>
<feature type="transmembrane region" description="Helical" evidence="1">
    <location>
        <begin position="132"/>
        <end position="153"/>
    </location>
</feature>
<proteinExistence type="predicted"/>
<dbReference type="Pfam" id="PF13367">
    <property type="entry name" value="PrsW-protease"/>
    <property type="match status" value="1"/>
</dbReference>
<evidence type="ECO:0000313" key="3">
    <source>
        <dbReference type="Proteomes" id="UP001165363"/>
    </source>
</evidence>
<dbReference type="EMBL" id="JAMGBD010000002">
    <property type="protein sequence ID" value="MCL6684641.1"/>
    <property type="molecule type" value="Genomic_DNA"/>
</dbReference>
<feature type="transmembrane region" description="Helical" evidence="1">
    <location>
        <begin position="198"/>
        <end position="216"/>
    </location>
</feature>
<evidence type="ECO:0000313" key="2">
    <source>
        <dbReference type="EMBL" id="MCL6684641.1"/>
    </source>
</evidence>
<keyword evidence="1" id="KW-1133">Transmembrane helix</keyword>
<dbReference type="RefSeq" id="WP_249849038.1">
    <property type="nucleotide sequence ID" value="NZ_JAMGBD010000002.1"/>
</dbReference>
<keyword evidence="1" id="KW-0812">Transmembrane</keyword>
<keyword evidence="3" id="KW-1185">Reference proteome</keyword>
<comment type="caution">
    <text evidence="2">The sequence shown here is derived from an EMBL/GenBank/DDBJ whole genome shotgun (WGS) entry which is preliminary data.</text>
</comment>
<feature type="transmembrane region" description="Helical" evidence="1">
    <location>
        <begin position="33"/>
        <end position="54"/>
    </location>
</feature>
<accession>A0ABT0RPQ7</accession>
<keyword evidence="2" id="KW-0378">Hydrolase</keyword>